<evidence type="ECO:0000313" key="2">
    <source>
        <dbReference type="Proteomes" id="UP001159363"/>
    </source>
</evidence>
<dbReference type="PANTHER" id="PTHR35317:SF23">
    <property type="entry name" value="OS04G0629600 PROTEIN"/>
    <property type="match status" value="1"/>
</dbReference>
<name>A0ABQ9GU90_9NEOP</name>
<comment type="caution">
    <text evidence="1">The sequence shown here is derived from an EMBL/GenBank/DDBJ whole genome shotgun (WGS) entry which is preliminary data.</text>
</comment>
<dbReference type="Pfam" id="PF14223">
    <property type="entry name" value="Retrotran_gag_2"/>
    <property type="match status" value="1"/>
</dbReference>
<keyword evidence="2" id="KW-1185">Reference proteome</keyword>
<protein>
    <recommendedName>
        <fullName evidence="3">Gag protein</fullName>
    </recommendedName>
</protein>
<reference evidence="1 2" key="1">
    <citation type="submission" date="2023-02" db="EMBL/GenBank/DDBJ databases">
        <title>LHISI_Scaffold_Assembly.</title>
        <authorList>
            <person name="Stuart O.P."/>
            <person name="Cleave R."/>
            <person name="Magrath M.J.L."/>
            <person name="Mikheyev A.S."/>
        </authorList>
    </citation>
    <scope>NUCLEOTIDE SEQUENCE [LARGE SCALE GENOMIC DNA]</scope>
    <source>
        <strain evidence="1">Daus_M_001</strain>
        <tissue evidence="1">Leg muscle</tissue>
    </source>
</reference>
<gene>
    <name evidence="1" type="ORF">PR048_023495</name>
</gene>
<dbReference type="EMBL" id="JARBHB010000009">
    <property type="protein sequence ID" value="KAJ8875599.1"/>
    <property type="molecule type" value="Genomic_DNA"/>
</dbReference>
<dbReference type="PANTHER" id="PTHR35317">
    <property type="entry name" value="OS04G0629600 PROTEIN"/>
    <property type="match status" value="1"/>
</dbReference>
<organism evidence="1 2">
    <name type="scientific">Dryococelus australis</name>
    <dbReference type="NCBI Taxonomy" id="614101"/>
    <lineage>
        <taxon>Eukaryota</taxon>
        <taxon>Metazoa</taxon>
        <taxon>Ecdysozoa</taxon>
        <taxon>Arthropoda</taxon>
        <taxon>Hexapoda</taxon>
        <taxon>Insecta</taxon>
        <taxon>Pterygota</taxon>
        <taxon>Neoptera</taxon>
        <taxon>Polyneoptera</taxon>
        <taxon>Phasmatodea</taxon>
        <taxon>Verophasmatodea</taxon>
        <taxon>Anareolatae</taxon>
        <taxon>Phasmatidae</taxon>
        <taxon>Eurycanthinae</taxon>
        <taxon>Dryococelus</taxon>
    </lineage>
</organism>
<evidence type="ECO:0008006" key="3">
    <source>
        <dbReference type="Google" id="ProtNLM"/>
    </source>
</evidence>
<proteinExistence type="predicted"/>
<accession>A0ABQ9GU90</accession>
<sequence>MSMASAVNINVPFGIKPFDGVNFRNWCYWMKLLLEQNGMLHVLSTEPPTTEADLKMFKQEDVKARNILVQGLADNMLPMIMGKNTAKEFVDTLVTTYEKRGMKSMVTAQKAWRKLEYKKEMPLQEFLQQLESMASEVKVAGGKFDKDEMINQLLVAMPSDFDSVVSAMDILYNKDKLAVSLEYVKNTLLAEEDTSKERC</sequence>
<dbReference type="Proteomes" id="UP001159363">
    <property type="component" value="Chromosome 8"/>
</dbReference>
<evidence type="ECO:0000313" key="1">
    <source>
        <dbReference type="EMBL" id="KAJ8875599.1"/>
    </source>
</evidence>